<dbReference type="EMBL" id="LR882963">
    <property type="protein sequence ID" value="CAD5952594.1"/>
    <property type="molecule type" value="Genomic_DNA"/>
</dbReference>
<protein>
    <submittedName>
        <fullName evidence="3">Tetratricopeptide repeat protein 28</fullName>
    </submittedName>
</protein>
<evidence type="ECO:0000256" key="1">
    <source>
        <dbReference type="PROSITE-ProRule" id="PRU00339"/>
    </source>
</evidence>
<feature type="repeat" description="TPR" evidence="1">
    <location>
        <begin position="309"/>
        <end position="342"/>
    </location>
</feature>
<gene>
    <name evidence="3" type="primary">TTC28</name>
    <name evidence="3" type="ORF">PANO66_02717</name>
</gene>
<dbReference type="InterPro" id="IPR011990">
    <property type="entry name" value="TPR-like_helical_dom_sf"/>
</dbReference>
<organism evidence="3 4">
    <name type="scientific">Planktothrix agardhii</name>
    <name type="common">Oscillatoria agardhii</name>
    <dbReference type="NCBI Taxonomy" id="1160"/>
    <lineage>
        <taxon>Bacteria</taxon>
        <taxon>Bacillati</taxon>
        <taxon>Cyanobacteriota</taxon>
        <taxon>Cyanophyceae</taxon>
        <taxon>Oscillatoriophycideae</taxon>
        <taxon>Oscillatoriales</taxon>
        <taxon>Microcoleaceae</taxon>
        <taxon>Planktothrix</taxon>
    </lineage>
</organism>
<dbReference type="InterPro" id="IPR024983">
    <property type="entry name" value="CHAT_dom"/>
</dbReference>
<feature type="repeat" description="TPR" evidence="1">
    <location>
        <begin position="229"/>
        <end position="262"/>
    </location>
</feature>
<dbReference type="Pfam" id="PF13374">
    <property type="entry name" value="TPR_10"/>
    <property type="match status" value="1"/>
</dbReference>
<feature type="repeat" description="TPR" evidence="1">
    <location>
        <begin position="469"/>
        <end position="502"/>
    </location>
</feature>
<feature type="repeat" description="TPR" evidence="1">
    <location>
        <begin position="269"/>
        <end position="302"/>
    </location>
</feature>
<dbReference type="PANTHER" id="PTHR10098:SF108">
    <property type="entry name" value="TETRATRICOPEPTIDE REPEAT PROTEIN 28"/>
    <property type="match status" value="1"/>
</dbReference>
<evidence type="ECO:0000313" key="3">
    <source>
        <dbReference type="EMBL" id="CAD5952594.1"/>
    </source>
</evidence>
<dbReference type="SMART" id="SM00028">
    <property type="entry name" value="TPR"/>
    <property type="match status" value="11"/>
</dbReference>
<feature type="domain" description="CHAT" evidence="2">
    <location>
        <begin position="755"/>
        <end position="839"/>
    </location>
</feature>
<keyword evidence="1" id="KW-0802">TPR repeat</keyword>
<dbReference type="PANTHER" id="PTHR10098">
    <property type="entry name" value="RAPSYN-RELATED"/>
    <property type="match status" value="1"/>
</dbReference>
<dbReference type="AlphaFoldDB" id="A0AAD1Q504"/>
<feature type="repeat" description="TPR" evidence="1">
    <location>
        <begin position="349"/>
        <end position="382"/>
    </location>
</feature>
<name>A0AAD1Q504_PLAAG</name>
<dbReference type="SUPFAM" id="SSF48452">
    <property type="entry name" value="TPR-like"/>
    <property type="match status" value="3"/>
</dbReference>
<accession>A0AAD1Q504</accession>
<reference evidence="3" key="1">
    <citation type="submission" date="2020-09" db="EMBL/GenBank/DDBJ databases">
        <authorList>
            <person name="Blom J."/>
        </authorList>
    </citation>
    <scope>NUCLEOTIDE SEQUENCE</scope>
    <source>
        <strain evidence="3">No.66</strain>
    </source>
</reference>
<evidence type="ECO:0000313" key="4">
    <source>
        <dbReference type="Proteomes" id="UP001153761"/>
    </source>
</evidence>
<dbReference type="Pfam" id="PF12770">
    <property type="entry name" value="CHAT"/>
    <property type="match status" value="1"/>
</dbReference>
<dbReference type="Proteomes" id="UP001153761">
    <property type="component" value="Chromosome"/>
</dbReference>
<dbReference type="Gene3D" id="1.25.40.10">
    <property type="entry name" value="Tetratricopeptide repeat domain"/>
    <property type="match status" value="3"/>
</dbReference>
<dbReference type="InterPro" id="IPR019734">
    <property type="entry name" value="TPR_rpt"/>
</dbReference>
<feature type="repeat" description="TPR" evidence="1">
    <location>
        <begin position="429"/>
        <end position="462"/>
    </location>
</feature>
<feature type="repeat" description="TPR" evidence="1">
    <location>
        <begin position="149"/>
        <end position="182"/>
    </location>
</feature>
<feature type="repeat" description="TPR" evidence="1">
    <location>
        <begin position="389"/>
        <end position="422"/>
    </location>
</feature>
<dbReference type="Pfam" id="PF13424">
    <property type="entry name" value="TPR_12"/>
    <property type="match status" value="4"/>
</dbReference>
<proteinExistence type="predicted"/>
<sequence>MIKPQQFIKIGLTAVSLSVMLGESVLATSSQLKNPIAAGRITLRDQSQYSHLNPVILAQNSSNSEADRLLNEGLELFQQGTAESLRQALEKWQAARQLYHAAGDKGTEAVTLLGMGRINDDLGEKQQALDYYNQALPLLRAVGDRRMEAATLNNIGGVYDSLGEKQQALDYYNQALPLSRAVGDRRMEATTLSNIGNVYNSLGEMQQALDYLNQALPLLRAVGDRRGEATTLNSIGLVYDSLGEKQKALDYLNQALPLSRAVGDRRVEAATLNSIGLVYDSLGEKQKALDYLNQALPLSRAVGDRRGEATTLNNIGGVYDSLGEKQQALDYLNQALPLLRAVGDRRVEAATLNSIGAVYDSLGEKQQALDYYNQALPLLRAVGDRRVEAATLNNIGNVYNSLGEKQKALDYLNQALPLLRAVGDRRVEAATLNNIGNVYNSLGEKQKALDYLNQALPLSRAVGDRRVEATTLNNIGNVYSSLGEKQQALDYLNQALPLSRAVGDRRGEATTLFNFAYLKRNQGNLSEALTDIETARTIVEDLRTKIGSQELRQSFFATVQDGYKFYIDLLMQLHQQNPQKGYDALAFHASERSRARSLVELLTEAGANIRQGVDPKLLEQEQNLLQQLNAVEYQRYQLTQGQYTETQIDELKAKSQAFSNQLNQLQTQIRLTSPRYAALKYPQPLNLPEVQQLLDEDTLLLQYSLGEERSFLWLVSKNSINTYILPKQSEIKTAVETYLQSFNTENATLKDGLPLSQILLSPVANQLAKKRLLIVGDGALQLIPFAALPIPNTPQNPLLVENEIITLPSISTVAIQRQQLQNRPSAPKTVAVIADPIFESNDPRLNNQIVSENHPPHPE</sequence>
<evidence type="ECO:0000259" key="2">
    <source>
        <dbReference type="Pfam" id="PF12770"/>
    </source>
</evidence>
<dbReference type="PROSITE" id="PS50005">
    <property type="entry name" value="TPR"/>
    <property type="match status" value="9"/>
</dbReference>
<feature type="repeat" description="TPR" evidence="1">
    <location>
        <begin position="189"/>
        <end position="222"/>
    </location>
</feature>